<dbReference type="Pfam" id="PF10123">
    <property type="entry name" value="Mu-like_Pro"/>
    <property type="match status" value="1"/>
</dbReference>
<name>B8GS17_THISH</name>
<gene>
    <name evidence="2" type="ordered locus">Tgr7_1638</name>
</gene>
<proteinExistence type="predicted"/>
<dbReference type="HOGENOM" id="CLU_062795_1_0_6"/>
<organism evidence="2 3">
    <name type="scientific">Thioalkalivibrio sulfidiphilus (strain HL-EbGR7)</name>
    <dbReference type="NCBI Taxonomy" id="396588"/>
    <lineage>
        <taxon>Bacteria</taxon>
        <taxon>Pseudomonadati</taxon>
        <taxon>Pseudomonadota</taxon>
        <taxon>Gammaproteobacteria</taxon>
        <taxon>Chromatiales</taxon>
        <taxon>Ectothiorhodospiraceae</taxon>
        <taxon>Thioalkalivibrio</taxon>
    </lineage>
</organism>
<dbReference type="RefSeq" id="WP_012638204.1">
    <property type="nucleotide sequence ID" value="NC_011901.1"/>
</dbReference>
<dbReference type="PIRSF" id="PIRSF016624">
    <property type="entry name" value="Mu_prophg_I"/>
    <property type="match status" value="1"/>
</dbReference>
<accession>B8GS17</accession>
<evidence type="ECO:0008006" key="4">
    <source>
        <dbReference type="Google" id="ProtNLM"/>
    </source>
</evidence>
<dbReference type="AlphaFoldDB" id="B8GS17"/>
<dbReference type="Proteomes" id="UP000002383">
    <property type="component" value="Chromosome"/>
</dbReference>
<dbReference type="eggNOG" id="COG4388">
    <property type="taxonomic scope" value="Bacteria"/>
</dbReference>
<protein>
    <recommendedName>
        <fullName evidence="4">Mu-like prophage I protein</fullName>
    </recommendedName>
</protein>
<evidence type="ECO:0000256" key="1">
    <source>
        <dbReference type="SAM" id="MobiDB-lite"/>
    </source>
</evidence>
<dbReference type="InterPro" id="IPR012106">
    <property type="entry name" value="Phage_Mu_Gp1"/>
</dbReference>
<dbReference type="KEGG" id="tgr:Tgr7_1638"/>
<evidence type="ECO:0000313" key="2">
    <source>
        <dbReference type="EMBL" id="ACL72721.1"/>
    </source>
</evidence>
<reference evidence="2 3" key="1">
    <citation type="journal article" date="2011" name="Stand. Genomic Sci.">
        <title>Complete genome sequence of 'Thioalkalivibrio sulfidophilus' HL-EbGr7.</title>
        <authorList>
            <person name="Muyzer G."/>
            <person name="Sorokin D.Y."/>
            <person name="Mavromatis K."/>
            <person name="Lapidus A."/>
            <person name="Clum A."/>
            <person name="Ivanova N."/>
            <person name="Pati A."/>
            <person name="d'Haeseleer P."/>
            <person name="Woyke T."/>
            <person name="Kyrpides N.C."/>
        </authorList>
    </citation>
    <scope>NUCLEOTIDE SEQUENCE [LARGE SCALE GENOMIC DNA]</scope>
    <source>
        <strain evidence="2 3">HL-EbGR7</strain>
    </source>
</reference>
<dbReference type="STRING" id="396588.Tgr7_1638"/>
<sequence length="350" mass="37662">MTTTTRFHIAACAARLRSPSREIQLMPAGSFRARDGRPEGLPHWTLNAAAAAQVIARAAARQTPFVIDYEHQTLGADTSGQPAPAAAWFSALEWRDGDGLYAIDVEWTPRAAGYIEADEYRYLSPVFTYDRETGEVRELLMAAVTNNPAIDGIADLAAARFSLSGADDDTHEEDAPVNEALRKLLGLEEGASEEQIEQAVAALTARLARLDEQETELAALRSQSGKPDPAKYVPVEAVSQLRDQVAALSSKIQEGEGRELDRLIDQADADGVLSTPALKDWARELGKKDIAALRSYLETAAPIAALSGQQSGGKAPEGGGDGKRLSDEELAVCRQLGIPHDEYVSLKEAN</sequence>
<dbReference type="OrthoDB" id="2043985at2"/>
<evidence type="ECO:0000313" key="3">
    <source>
        <dbReference type="Proteomes" id="UP000002383"/>
    </source>
</evidence>
<feature type="region of interest" description="Disordered" evidence="1">
    <location>
        <begin position="306"/>
        <end position="326"/>
    </location>
</feature>
<dbReference type="EMBL" id="CP001339">
    <property type="protein sequence ID" value="ACL72721.1"/>
    <property type="molecule type" value="Genomic_DNA"/>
</dbReference>
<keyword evidence="3" id="KW-1185">Reference proteome</keyword>